<keyword evidence="3" id="KW-1185">Reference proteome</keyword>
<protein>
    <submittedName>
        <fullName evidence="2">Uncharacterized protein</fullName>
    </submittedName>
</protein>
<evidence type="ECO:0000313" key="3">
    <source>
        <dbReference type="Proteomes" id="UP001358417"/>
    </source>
</evidence>
<dbReference type="Gene3D" id="3.40.50.1460">
    <property type="match status" value="1"/>
</dbReference>
<evidence type="ECO:0000313" key="2">
    <source>
        <dbReference type="EMBL" id="KAK5050808.1"/>
    </source>
</evidence>
<dbReference type="InterPro" id="IPR053137">
    <property type="entry name" value="NLR-like"/>
</dbReference>
<dbReference type="Pfam" id="PF13424">
    <property type="entry name" value="TPR_12"/>
    <property type="match status" value="1"/>
</dbReference>
<dbReference type="PANTHER" id="PTHR46082">
    <property type="entry name" value="ATP/GTP-BINDING PROTEIN-RELATED"/>
    <property type="match status" value="1"/>
</dbReference>
<dbReference type="GeneID" id="89971554"/>
<organism evidence="2 3">
    <name type="scientific">Exophiala bonariae</name>
    <dbReference type="NCBI Taxonomy" id="1690606"/>
    <lineage>
        <taxon>Eukaryota</taxon>
        <taxon>Fungi</taxon>
        <taxon>Dikarya</taxon>
        <taxon>Ascomycota</taxon>
        <taxon>Pezizomycotina</taxon>
        <taxon>Eurotiomycetes</taxon>
        <taxon>Chaetothyriomycetidae</taxon>
        <taxon>Chaetothyriales</taxon>
        <taxon>Herpotrichiellaceae</taxon>
        <taxon>Exophiala</taxon>
    </lineage>
</organism>
<dbReference type="InterPro" id="IPR011990">
    <property type="entry name" value="TPR-like_helical_dom_sf"/>
</dbReference>
<name>A0AAV9N734_9EURO</name>
<sequence>MASISKESDDKPDVVGQDTDIDPGRLYASSPTSLQDSEEADYNGVPSTSATDYDEDLWLASIRDVARRCTAATPRVLENRKPMYHHNAEAIGAVFRDVYNFEVLDPLELPDRNANSKLGTKLNQLVGNSSQVDEENLLIIYYCGHAEWLAGAIDDLVWKPRQNAKVQISWNRKQQDLLDAECDLLFILDCCYSGRMVKGRQPWKRRCEVLSATDSLQKARAEKHLSFTTALCANLNEGTYVEDLGLALAISSIIDEFKLETVPHYHKHTDRDKYPFGIYLRPRDVAMQKSKVTLGNFALASTDSQVRRLRDVTWKSDAIVVIACHVKKAPKHGEALSWENMVRVCSEFVTAMRFEAFSKAESDALLNEAQSAVSYARLASLFRGSALLILSMPMWLWYKVEPSSSFQKLAVVRTHNLLQLSSEDELGVISGEESASLVGTGNRRESETQRAPVTFFQSDSSMGVGDQSSERSEEMQFPLQNSPSNTVIKSNLSKKQVERLVNVLGNDHPLTLKARVDLAFVLWEPGRDKEAEQLGFEVMNARMKVLGEKHSDTLTSMSSLALVYQSQGRYREAQHLLRRVALGSRKLRGKRDPITLISMANLASMLALQGQHDEALVRRQYVMDELLQVLGANHSDTLISMHNLAFTWHSLKQETQAVGLMQDCLDRRSRVLGSSHPDTLLSKTTLEMWKGEPESIRRRK</sequence>
<feature type="region of interest" description="Disordered" evidence="1">
    <location>
        <begin position="1"/>
        <end position="48"/>
    </location>
</feature>
<feature type="compositionally biased region" description="Basic and acidic residues" evidence="1">
    <location>
        <begin position="1"/>
        <end position="13"/>
    </location>
</feature>
<feature type="region of interest" description="Disordered" evidence="1">
    <location>
        <begin position="459"/>
        <end position="484"/>
    </location>
</feature>
<reference evidence="2 3" key="1">
    <citation type="submission" date="2023-08" db="EMBL/GenBank/DDBJ databases">
        <title>Black Yeasts Isolated from many extreme environments.</title>
        <authorList>
            <person name="Coleine C."/>
            <person name="Stajich J.E."/>
            <person name="Selbmann L."/>
        </authorList>
    </citation>
    <scope>NUCLEOTIDE SEQUENCE [LARGE SCALE GENOMIC DNA]</scope>
    <source>
        <strain evidence="2 3">CCFEE 5792</strain>
    </source>
</reference>
<accession>A0AAV9N734</accession>
<dbReference type="EMBL" id="JAVRRD010000016">
    <property type="protein sequence ID" value="KAK5050808.1"/>
    <property type="molecule type" value="Genomic_DNA"/>
</dbReference>
<gene>
    <name evidence="2" type="ORF">LTR84_003367</name>
</gene>
<dbReference type="Proteomes" id="UP001358417">
    <property type="component" value="Unassembled WGS sequence"/>
</dbReference>
<evidence type="ECO:0000256" key="1">
    <source>
        <dbReference type="SAM" id="MobiDB-lite"/>
    </source>
</evidence>
<dbReference type="Gene3D" id="1.25.40.10">
    <property type="entry name" value="Tetratricopeptide repeat domain"/>
    <property type="match status" value="2"/>
</dbReference>
<comment type="caution">
    <text evidence="2">The sequence shown here is derived from an EMBL/GenBank/DDBJ whole genome shotgun (WGS) entry which is preliminary data.</text>
</comment>
<dbReference type="Pfam" id="PF13374">
    <property type="entry name" value="TPR_10"/>
    <property type="match status" value="1"/>
</dbReference>
<dbReference type="AlphaFoldDB" id="A0AAV9N734"/>
<dbReference type="PANTHER" id="PTHR46082:SF6">
    <property type="entry name" value="AAA+ ATPASE DOMAIN-CONTAINING PROTEIN-RELATED"/>
    <property type="match status" value="1"/>
</dbReference>
<proteinExistence type="predicted"/>
<dbReference type="RefSeq" id="XP_064705308.1">
    <property type="nucleotide sequence ID" value="XM_064846955.1"/>
</dbReference>
<dbReference type="SUPFAM" id="SSF48452">
    <property type="entry name" value="TPR-like"/>
    <property type="match status" value="1"/>
</dbReference>